<feature type="compositionally biased region" description="Low complexity" evidence="5">
    <location>
        <begin position="1"/>
        <end position="14"/>
    </location>
</feature>
<dbReference type="Proteomes" id="UP000078561">
    <property type="component" value="Unassembled WGS sequence"/>
</dbReference>
<dbReference type="GO" id="GO:0017017">
    <property type="term" value="F:MAP kinase tyrosine/serine/threonine phosphatase activity"/>
    <property type="evidence" value="ECO:0007669"/>
    <property type="project" value="TreeGrafter"/>
</dbReference>
<dbReference type="EMBL" id="LT554414">
    <property type="protein sequence ID" value="SAM04564.1"/>
    <property type="molecule type" value="Genomic_DNA"/>
</dbReference>
<dbReference type="OrthoDB" id="2017893at2759"/>
<name>A0A168QFG2_ABSGL</name>
<feature type="compositionally biased region" description="Low complexity" evidence="5">
    <location>
        <begin position="62"/>
        <end position="84"/>
    </location>
</feature>
<dbReference type="STRING" id="4829.A0A168QFG2"/>
<feature type="region of interest" description="Disordered" evidence="5">
    <location>
        <begin position="312"/>
        <end position="353"/>
    </location>
</feature>
<sequence>MIPSTTTSTPSLPSREFPKRPFSANLSSPPPTSLAQRRRNNKNLSLCLLPSDDRIGIPPSTPFLSTTPSTSSSTSSSSTISSRSYQPRPLYRQHYQNGPSCVLPGVYLGDEQNANNSQQLQDLSIQSILNVAAEVNHPRAHLFQPWDQCIDSSSDLPYDETIGYKKRPWHHHILDDDQQILNELDSAVMDVVRARQAGRNVLVHCQCGLARSATVVVAYVMYSLHLSMSAALGHVKQHAPHIGPNLSLMYQLREYELWLASSRVPRDDNSAMDGCNLTLKKQTPPTLMKMIDRNTVASTITPSSSSTLAAKWKSLKSKSKPKSSSTQPCWWRSSSLSKGNAHAFPSLPRQPVD</sequence>
<keyword evidence="3" id="KW-0378">Hydrolase</keyword>
<dbReference type="SMART" id="SM00195">
    <property type="entry name" value="DSPc"/>
    <property type="match status" value="1"/>
</dbReference>
<evidence type="ECO:0000256" key="3">
    <source>
        <dbReference type="ARBA" id="ARBA00022801"/>
    </source>
</evidence>
<dbReference type="Gene3D" id="3.90.190.10">
    <property type="entry name" value="Protein tyrosine phosphatase superfamily"/>
    <property type="match status" value="1"/>
</dbReference>
<evidence type="ECO:0000256" key="1">
    <source>
        <dbReference type="ARBA" id="ARBA00008601"/>
    </source>
</evidence>
<evidence type="ECO:0000256" key="4">
    <source>
        <dbReference type="ARBA" id="ARBA00022912"/>
    </source>
</evidence>
<dbReference type="PROSITE" id="PS50056">
    <property type="entry name" value="TYR_PHOSPHATASE_2"/>
    <property type="match status" value="1"/>
</dbReference>
<dbReference type="GO" id="GO:0043409">
    <property type="term" value="P:negative regulation of MAPK cascade"/>
    <property type="evidence" value="ECO:0007669"/>
    <property type="project" value="TreeGrafter"/>
</dbReference>
<evidence type="ECO:0000259" key="7">
    <source>
        <dbReference type="PROSITE" id="PS50056"/>
    </source>
</evidence>
<keyword evidence="4" id="KW-0904">Protein phosphatase</keyword>
<comment type="similarity">
    <text evidence="1">Belongs to the protein-tyrosine phosphatase family. Non-receptor class dual specificity subfamily.</text>
</comment>
<dbReference type="InterPro" id="IPR020422">
    <property type="entry name" value="TYR_PHOSPHATASE_DUAL_dom"/>
</dbReference>
<organism evidence="8">
    <name type="scientific">Absidia glauca</name>
    <name type="common">Pin mould</name>
    <dbReference type="NCBI Taxonomy" id="4829"/>
    <lineage>
        <taxon>Eukaryota</taxon>
        <taxon>Fungi</taxon>
        <taxon>Fungi incertae sedis</taxon>
        <taxon>Mucoromycota</taxon>
        <taxon>Mucoromycotina</taxon>
        <taxon>Mucoromycetes</taxon>
        <taxon>Mucorales</taxon>
        <taxon>Cunninghamellaceae</taxon>
        <taxon>Absidia</taxon>
    </lineage>
</organism>
<keyword evidence="9" id="KW-1185">Reference proteome</keyword>
<accession>A0A168QFG2</accession>
<proteinExistence type="inferred from homology"/>
<dbReference type="GO" id="GO:0033550">
    <property type="term" value="F:MAP kinase tyrosine phosphatase activity"/>
    <property type="evidence" value="ECO:0007669"/>
    <property type="project" value="TreeGrafter"/>
</dbReference>
<protein>
    <recommendedName>
        <fullName evidence="2">protein-tyrosine-phosphatase</fullName>
        <ecNumber evidence="2">3.1.3.48</ecNumber>
    </recommendedName>
</protein>
<dbReference type="InterPro" id="IPR000387">
    <property type="entry name" value="Tyr_Pase_dom"/>
</dbReference>
<dbReference type="FunCoup" id="A0A168QFG2">
    <property type="interactions" value="313"/>
</dbReference>
<dbReference type="SUPFAM" id="SSF52799">
    <property type="entry name" value="(Phosphotyrosine protein) phosphatases II"/>
    <property type="match status" value="1"/>
</dbReference>
<dbReference type="InterPro" id="IPR000340">
    <property type="entry name" value="Dual-sp_phosphatase_cat-dom"/>
</dbReference>
<reference evidence="8" key="1">
    <citation type="submission" date="2016-04" db="EMBL/GenBank/DDBJ databases">
        <authorList>
            <person name="Evans L.H."/>
            <person name="Alamgir A."/>
            <person name="Owens N."/>
            <person name="Weber N.D."/>
            <person name="Virtaneva K."/>
            <person name="Barbian K."/>
            <person name="Babar A."/>
            <person name="Rosenke K."/>
        </authorList>
    </citation>
    <scope>NUCLEOTIDE SEQUENCE [LARGE SCALE GENOMIC DNA]</scope>
    <source>
        <strain evidence="8">CBS 101.48</strain>
    </source>
</reference>
<dbReference type="PANTHER" id="PTHR10159:SF519">
    <property type="entry name" value="DUAL SPECIFICITY PROTEIN PHOSPHATASE MPK3"/>
    <property type="match status" value="1"/>
</dbReference>
<gene>
    <name evidence="8" type="primary">ABSGL_10430.1 scaffold 12026</name>
</gene>
<dbReference type="GO" id="GO:0008330">
    <property type="term" value="F:protein tyrosine/threonine phosphatase activity"/>
    <property type="evidence" value="ECO:0007669"/>
    <property type="project" value="TreeGrafter"/>
</dbReference>
<dbReference type="InParanoid" id="A0A168QFG2"/>
<evidence type="ECO:0000259" key="6">
    <source>
        <dbReference type="PROSITE" id="PS50054"/>
    </source>
</evidence>
<dbReference type="PANTHER" id="PTHR10159">
    <property type="entry name" value="DUAL SPECIFICITY PROTEIN PHOSPHATASE"/>
    <property type="match status" value="1"/>
</dbReference>
<dbReference type="Pfam" id="PF00782">
    <property type="entry name" value="DSPc"/>
    <property type="match status" value="1"/>
</dbReference>
<evidence type="ECO:0000313" key="9">
    <source>
        <dbReference type="Proteomes" id="UP000078561"/>
    </source>
</evidence>
<dbReference type="AlphaFoldDB" id="A0A168QFG2"/>
<feature type="domain" description="Tyrosine specific protein phosphatases" evidence="7">
    <location>
        <begin position="182"/>
        <end position="242"/>
    </location>
</feature>
<evidence type="ECO:0000256" key="5">
    <source>
        <dbReference type="SAM" id="MobiDB-lite"/>
    </source>
</evidence>
<dbReference type="PROSITE" id="PS50054">
    <property type="entry name" value="TYR_PHOSPHATASE_DUAL"/>
    <property type="match status" value="1"/>
</dbReference>
<feature type="region of interest" description="Disordered" evidence="5">
    <location>
        <begin position="50"/>
        <end position="85"/>
    </location>
</feature>
<dbReference type="GO" id="GO:0005737">
    <property type="term" value="C:cytoplasm"/>
    <property type="evidence" value="ECO:0007669"/>
    <property type="project" value="TreeGrafter"/>
</dbReference>
<dbReference type="InterPro" id="IPR029021">
    <property type="entry name" value="Prot-tyrosine_phosphatase-like"/>
</dbReference>
<dbReference type="PROSITE" id="PS00383">
    <property type="entry name" value="TYR_PHOSPHATASE_1"/>
    <property type="match status" value="1"/>
</dbReference>
<evidence type="ECO:0000256" key="2">
    <source>
        <dbReference type="ARBA" id="ARBA00013064"/>
    </source>
</evidence>
<feature type="region of interest" description="Disordered" evidence="5">
    <location>
        <begin position="1"/>
        <end position="38"/>
    </location>
</feature>
<dbReference type="EC" id="3.1.3.48" evidence="2"/>
<dbReference type="OMA" id="KLPWQHN"/>
<feature type="domain" description="Tyrosine-protein phosphatase" evidence="6">
    <location>
        <begin position="98"/>
        <end position="261"/>
    </location>
</feature>
<dbReference type="InterPro" id="IPR016130">
    <property type="entry name" value="Tyr_Pase_AS"/>
</dbReference>
<evidence type="ECO:0000313" key="8">
    <source>
        <dbReference type="EMBL" id="SAM04564.1"/>
    </source>
</evidence>